<reference evidence="4" key="2">
    <citation type="journal article" date="2021" name="PeerJ">
        <title>Extensive microbial diversity within the chicken gut microbiome revealed by metagenomics and culture.</title>
        <authorList>
            <person name="Gilroy R."/>
            <person name="Ravi A."/>
            <person name="Getino M."/>
            <person name="Pursley I."/>
            <person name="Horton D.L."/>
            <person name="Alikhan N.F."/>
            <person name="Baker D."/>
            <person name="Gharbi K."/>
            <person name="Hall N."/>
            <person name="Watson M."/>
            <person name="Adriaenssens E.M."/>
            <person name="Foster-Nyarko E."/>
            <person name="Jarju S."/>
            <person name="Secka A."/>
            <person name="Antonio M."/>
            <person name="Oren A."/>
            <person name="Chaudhuri R.R."/>
            <person name="La Ragione R."/>
            <person name="Hildebrand F."/>
            <person name="Pallen M.J."/>
        </authorList>
    </citation>
    <scope>NUCLEOTIDE SEQUENCE</scope>
    <source>
        <strain evidence="4">ChiSxjej1B13-7958</strain>
    </source>
</reference>
<protein>
    <recommendedName>
        <fullName evidence="3">Fluoroacetyl-CoA-specific thioesterase-like domain-containing protein</fullName>
    </recommendedName>
</protein>
<evidence type="ECO:0000313" key="4">
    <source>
        <dbReference type="EMBL" id="HIR47183.1"/>
    </source>
</evidence>
<sequence>MSNPTTLSTEAIVTPEMLACHVGSGSLPVLATPMVAALLEQSACLLAQKYLDEGITSVGTKLSLSHDAPSPEGAHITATATLVAQEGRVFRFTLEARDDAGVIATGTHERVSVKAATFPEKAAARLPR</sequence>
<dbReference type="Gene3D" id="3.10.129.10">
    <property type="entry name" value="Hotdog Thioesterase"/>
    <property type="match status" value="1"/>
</dbReference>
<name>A0A9D1APH1_9FIRM</name>
<feature type="active site" evidence="1">
    <location>
        <position position="32"/>
    </location>
</feature>
<evidence type="ECO:0000256" key="2">
    <source>
        <dbReference type="PIRSR" id="PIRSR014972-2"/>
    </source>
</evidence>
<dbReference type="InterPro" id="IPR054485">
    <property type="entry name" value="FlK-like_dom"/>
</dbReference>
<dbReference type="SUPFAM" id="SSF54637">
    <property type="entry name" value="Thioesterase/thiol ester dehydrase-isomerase"/>
    <property type="match status" value="1"/>
</dbReference>
<feature type="active site" evidence="1">
    <location>
        <position position="66"/>
    </location>
</feature>
<proteinExistence type="predicted"/>
<dbReference type="PIRSF" id="PIRSF014972">
    <property type="entry name" value="FlK"/>
    <property type="match status" value="1"/>
</dbReference>
<evidence type="ECO:0000256" key="1">
    <source>
        <dbReference type="PIRSR" id="PIRSR014972-1"/>
    </source>
</evidence>
<dbReference type="InterPro" id="IPR029069">
    <property type="entry name" value="HotDog_dom_sf"/>
</dbReference>
<comment type="caution">
    <text evidence="4">The sequence shown here is derived from an EMBL/GenBank/DDBJ whole genome shotgun (WGS) entry which is preliminary data.</text>
</comment>
<dbReference type="AlphaFoldDB" id="A0A9D1APH1"/>
<feature type="domain" description="Fluoroacetyl-CoA-specific thioesterase-like" evidence="3">
    <location>
        <begin position="13"/>
        <end position="114"/>
    </location>
</feature>
<feature type="binding site" evidence="2">
    <location>
        <position position="59"/>
    </location>
    <ligand>
        <name>substrate</name>
    </ligand>
</feature>
<dbReference type="InterPro" id="IPR025540">
    <property type="entry name" value="FlK"/>
</dbReference>
<dbReference type="PANTHER" id="PTHR36934">
    <property type="entry name" value="BLR0278 PROTEIN"/>
    <property type="match status" value="1"/>
</dbReference>
<feature type="active site" evidence="1">
    <location>
        <position position="40"/>
    </location>
</feature>
<evidence type="ECO:0000259" key="3">
    <source>
        <dbReference type="Pfam" id="PF22636"/>
    </source>
</evidence>
<gene>
    <name evidence="4" type="ORF">IAB89_05930</name>
</gene>
<organism evidence="4 5">
    <name type="scientific">Candidatus Caccousia avicola</name>
    <dbReference type="NCBI Taxonomy" id="2840721"/>
    <lineage>
        <taxon>Bacteria</taxon>
        <taxon>Bacillati</taxon>
        <taxon>Bacillota</taxon>
        <taxon>Clostridia</taxon>
        <taxon>Eubacteriales</taxon>
        <taxon>Oscillospiraceae</taxon>
        <taxon>Oscillospiraceae incertae sedis</taxon>
        <taxon>Candidatus Caccousia</taxon>
    </lineage>
</organism>
<dbReference type="Proteomes" id="UP000824242">
    <property type="component" value="Unassembled WGS sequence"/>
</dbReference>
<dbReference type="Pfam" id="PF22636">
    <property type="entry name" value="FlK"/>
    <property type="match status" value="1"/>
</dbReference>
<reference evidence="4" key="1">
    <citation type="submission" date="2020-10" db="EMBL/GenBank/DDBJ databases">
        <authorList>
            <person name="Gilroy R."/>
        </authorList>
    </citation>
    <scope>NUCLEOTIDE SEQUENCE</scope>
    <source>
        <strain evidence="4">ChiSxjej1B13-7958</strain>
    </source>
</reference>
<evidence type="ECO:0000313" key="5">
    <source>
        <dbReference type="Proteomes" id="UP000824242"/>
    </source>
</evidence>
<feature type="binding site" evidence="2">
    <location>
        <position position="59"/>
    </location>
    <ligand>
        <name>CoA</name>
        <dbReference type="ChEBI" id="CHEBI:57287"/>
    </ligand>
</feature>
<dbReference type="PANTHER" id="PTHR36934:SF1">
    <property type="entry name" value="THIOESTERASE DOMAIN-CONTAINING PROTEIN"/>
    <property type="match status" value="1"/>
</dbReference>
<dbReference type="EMBL" id="DVGZ01000059">
    <property type="protein sequence ID" value="HIR47183.1"/>
    <property type="molecule type" value="Genomic_DNA"/>
</dbReference>
<feature type="binding site" evidence="2">
    <location>
        <position position="110"/>
    </location>
    <ligand>
        <name>substrate</name>
    </ligand>
</feature>
<accession>A0A9D1APH1</accession>